<dbReference type="OrthoDB" id="8907515at2"/>
<proteinExistence type="predicted"/>
<accession>A0A1V3THZ7</accession>
<evidence type="ECO:0000313" key="1">
    <source>
        <dbReference type="EMBL" id="AQZ98915.1"/>
    </source>
</evidence>
<dbReference type="Proteomes" id="UP000053300">
    <property type="component" value="Unassembled WGS sequence"/>
</dbReference>
<keyword evidence="3" id="KW-1185">Reference proteome</keyword>
<sequence length="74" mass="8414">MSMTFCQLPMSRITTATMASNEAHFLPQALPHNVRLLRRAHDPDRTRFVMSGRLSDVCAALEQLAEQEQRNVCL</sequence>
<evidence type="ECO:0000313" key="2">
    <source>
        <dbReference type="EMBL" id="KUF40798.1"/>
    </source>
</evidence>
<protein>
    <submittedName>
        <fullName evidence="2">Uncharacterized protein</fullName>
    </submittedName>
</protein>
<gene>
    <name evidence="2" type="ORF">AS359_10935</name>
    <name evidence="1" type="ORF">B5M06_12305</name>
</gene>
<evidence type="ECO:0000313" key="4">
    <source>
        <dbReference type="Proteomes" id="UP000242792"/>
    </source>
</evidence>
<accession>A0A0W7Z0M0</accession>
<dbReference type="EMBL" id="CP020121">
    <property type="protein sequence ID" value="AQZ98915.1"/>
    <property type="molecule type" value="Genomic_DNA"/>
</dbReference>
<reference evidence="2 3" key="1">
    <citation type="submission" date="2015-12" db="EMBL/GenBank/DDBJ databases">
        <title>Complete genome sequence of a multi-drug resistant strain Acidovorax sp. 12322-1.</title>
        <authorList>
            <person name="Ming D."/>
            <person name="Wang M."/>
            <person name="Hu S."/>
            <person name="Zhou Y."/>
            <person name="Jiang T."/>
        </authorList>
    </citation>
    <scope>NUCLEOTIDE SEQUENCE [LARGE SCALE GENOMIC DNA]</scope>
    <source>
        <strain evidence="2 3">12322-1</strain>
    </source>
</reference>
<organism evidence="2 3">
    <name type="scientific">Comamonas kerstersii</name>
    <dbReference type="NCBI Taxonomy" id="225992"/>
    <lineage>
        <taxon>Bacteria</taxon>
        <taxon>Pseudomonadati</taxon>
        <taxon>Pseudomonadota</taxon>
        <taxon>Betaproteobacteria</taxon>
        <taxon>Burkholderiales</taxon>
        <taxon>Comamonadaceae</taxon>
        <taxon>Comamonas</taxon>
    </lineage>
</organism>
<dbReference type="KEGG" id="cke:B5M06_12305"/>
<dbReference type="EMBL" id="LPXH01000026">
    <property type="protein sequence ID" value="KUF40798.1"/>
    <property type="molecule type" value="Genomic_DNA"/>
</dbReference>
<accession>A0A1V0BG69</accession>
<reference evidence="1 4" key="2">
    <citation type="submission" date="2017-03" db="EMBL/GenBank/DDBJ databases">
        <title>Rapid Whole Genome Sequencing of Comamonas kerstersii Causing Continuous ambulatory Peritoneal Dialysis-Associated Peritonitis.</title>
        <authorList>
            <person name="Zheng B."/>
        </authorList>
    </citation>
    <scope>NUCLEOTIDE SEQUENCE [LARGE SCALE GENOMIC DNA]</scope>
    <source>
        <strain evidence="1 4">8943</strain>
    </source>
</reference>
<dbReference type="GeneID" id="83040106"/>
<dbReference type="Proteomes" id="UP000242792">
    <property type="component" value="Chromosome"/>
</dbReference>
<name>A0A0W7Z0M0_9BURK</name>
<evidence type="ECO:0000313" key="3">
    <source>
        <dbReference type="Proteomes" id="UP000053300"/>
    </source>
</evidence>
<dbReference type="AlphaFoldDB" id="A0A0W7Z0M0"/>
<dbReference type="RefSeq" id="WP_054067686.1">
    <property type="nucleotide sequence ID" value="NZ_CAUCIF010000004.1"/>
</dbReference>